<protein>
    <submittedName>
        <fullName evidence="1">Uncharacterized protein</fullName>
    </submittedName>
</protein>
<gene>
    <name evidence="1" type="ORF">S03H2_64442</name>
</gene>
<sequence>MSKNPKGGWNVDREAVASGKRLVECDAGSTACLLLHREVLEAIEPPWFRLQYDEDGVCNAGEDFTFFDKVKAKGYGVYVDLALQCGHYKTVDIKRFNELLSETERKISV</sequence>
<accession>X1I8C8</accession>
<dbReference type="EMBL" id="BARU01041861">
    <property type="protein sequence ID" value="GAH78661.1"/>
    <property type="molecule type" value="Genomic_DNA"/>
</dbReference>
<evidence type="ECO:0000313" key="1">
    <source>
        <dbReference type="EMBL" id="GAH78661.1"/>
    </source>
</evidence>
<comment type="caution">
    <text evidence="1">The sequence shown here is derived from an EMBL/GenBank/DDBJ whole genome shotgun (WGS) entry which is preliminary data.</text>
</comment>
<proteinExistence type="predicted"/>
<reference evidence="1" key="1">
    <citation type="journal article" date="2014" name="Front. Microbiol.">
        <title>High frequency of phylogenetically diverse reductive dehalogenase-homologous genes in deep subseafloor sedimentary metagenomes.</title>
        <authorList>
            <person name="Kawai M."/>
            <person name="Futagami T."/>
            <person name="Toyoda A."/>
            <person name="Takaki Y."/>
            <person name="Nishi S."/>
            <person name="Hori S."/>
            <person name="Arai W."/>
            <person name="Tsubouchi T."/>
            <person name="Morono Y."/>
            <person name="Uchiyama I."/>
            <person name="Ito T."/>
            <person name="Fujiyama A."/>
            <person name="Inagaki F."/>
            <person name="Takami H."/>
        </authorList>
    </citation>
    <scope>NUCLEOTIDE SEQUENCE</scope>
    <source>
        <strain evidence="1">Expedition CK06-06</strain>
    </source>
</reference>
<name>X1I8C8_9ZZZZ</name>
<organism evidence="1">
    <name type="scientific">marine sediment metagenome</name>
    <dbReference type="NCBI Taxonomy" id="412755"/>
    <lineage>
        <taxon>unclassified sequences</taxon>
        <taxon>metagenomes</taxon>
        <taxon>ecological metagenomes</taxon>
    </lineage>
</organism>
<dbReference type="AlphaFoldDB" id="X1I8C8"/>